<comment type="caution">
    <text evidence="1">The sequence shown here is derived from an EMBL/GenBank/DDBJ whole genome shotgun (WGS) entry which is preliminary data.</text>
</comment>
<name>A0ACC0CNJ5_9PEZI</name>
<keyword evidence="2" id="KW-1185">Reference proteome</keyword>
<protein>
    <submittedName>
        <fullName evidence="1">Alpha/Beta hydrolase protein</fullName>
    </submittedName>
</protein>
<accession>A0ACC0CNJ5</accession>
<gene>
    <name evidence="1" type="ORF">F4821DRAFT_248330</name>
</gene>
<reference evidence="1 2" key="1">
    <citation type="journal article" date="2022" name="New Phytol.">
        <title>Ecological generalism drives hyperdiversity of secondary metabolite gene clusters in xylarialean endophytes.</title>
        <authorList>
            <person name="Franco M.E.E."/>
            <person name="Wisecaver J.H."/>
            <person name="Arnold A.E."/>
            <person name="Ju Y.M."/>
            <person name="Slot J.C."/>
            <person name="Ahrendt S."/>
            <person name="Moore L.P."/>
            <person name="Eastman K.E."/>
            <person name="Scott K."/>
            <person name="Konkel Z."/>
            <person name="Mondo S.J."/>
            <person name="Kuo A."/>
            <person name="Hayes R.D."/>
            <person name="Haridas S."/>
            <person name="Andreopoulos B."/>
            <person name="Riley R."/>
            <person name="LaButti K."/>
            <person name="Pangilinan J."/>
            <person name="Lipzen A."/>
            <person name="Amirebrahimi M."/>
            <person name="Yan J."/>
            <person name="Adam C."/>
            <person name="Keymanesh K."/>
            <person name="Ng V."/>
            <person name="Louie K."/>
            <person name="Northen T."/>
            <person name="Drula E."/>
            <person name="Henrissat B."/>
            <person name="Hsieh H.M."/>
            <person name="Youens-Clark K."/>
            <person name="Lutzoni F."/>
            <person name="Miadlikowska J."/>
            <person name="Eastwood D.C."/>
            <person name="Hamelin R.C."/>
            <person name="Grigoriev I.V."/>
            <person name="U'Ren J.M."/>
        </authorList>
    </citation>
    <scope>NUCLEOTIDE SEQUENCE [LARGE SCALE GENOMIC DNA]</scope>
    <source>
        <strain evidence="1 2">ER1909</strain>
    </source>
</reference>
<evidence type="ECO:0000313" key="1">
    <source>
        <dbReference type="EMBL" id="KAI6081897.1"/>
    </source>
</evidence>
<evidence type="ECO:0000313" key="2">
    <source>
        <dbReference type="Proteomes" id="UP001497680"/>
    </source>
</evidence>
<dbReference type="EMBL" id="MU394383">
    <property type="protein sequence ID" value="KAI6081897.1"/>
    <property type="molecule type" value="Genomic_DNA"/>
</dbReference>
<keyword evidence="1" id="KW-0378">Hydrolase</keyword>
<organism evidence="1 2">
    <name type="scientific">Hypoxylon rubiginosum</name>
    <dbReference type="NCBI Taxonomy" id="110542"/>
    <lineage>
        <taxon>Eukaryota</taxon>
        <taxon>Fungi</taxon>
        <taxon>Dikarya</taxon>
        <taxon>Ascomycota</taxon>
        <taxon>Pezizomycotina</taxon>
        <taxon>Sordariomycetes</taxon>
        <taxon>Xylariomycetidae</taxon>
        <taxon>Xylariales</taxon>
        <taxon>Hypoxylaceae</taxon>
        <taxon>Hypoxylon</taxon>
    </lineage>
</organism>
<proteinExistence type="predicted"/>
<dbReference type="Proteomes" id="UP001497680">
    <property type="component" value="Unassembled WGS sequence"/>
</dbReference>
<sequence>MSANFGVEPLASPSSASTKTIEETTGPTHQLFLPEPIAAPVDSNDDDNDETTSNDATSPLVICFHGSGESCSPSWDALIRSLVTGTTDAAAPHHRLRVLAFERGPDNPKPAQATADLLAYLQAGGDATRPPYVLVAHSYGGAFARTFLEEVDDDDKTHVAGMVLVETGQEGGLAAGLEERQYRRRVLGHRPLSVVRGNSLMGVEAQIAELEGREATTEVERQGLRGRREMLGVWDREDERLKRRQLQLSRRKAPKRYVHIPDCGHHVVRDRPDVVAAEVAWVVENMGKGDGMHDDAGEDEEEEEEESAEGGGSEAEKGDRGWEKIRRIWKGVVETLVGRLRGLR</sequence>